<dbReference type="GO" id="GO:0005829">
    <property type="term" value="C:cytosol"/>
    <property type="evidence" value="ECO:0007669"/>
    <property type="project" value="GOC"/>
</dbReference>
<dbReference type="GO" id="GO:0015031">
    <property type="term" value="P:protein transport"/>
    <property type="evidence" value="ECO:0007669"/>
    <property type="project" value="UniProtKB-KW"/>
</dbReference>
<keyword evidence="11" id="KW-1185">Reference proteome</keyword>
<organism evidence="10 11">
    <name type="scientific">Saccharomyces mikatae IFO 1815</name>
    <dbReference type="NCBI Taxonomy" id="226126"/>
    <lineage>
        <taxon>Eukaryota</taxon>
        <taxon>Fungi</taxon>
        <taxon>Dikarya</taxon>
        <taxon>Ascomycota</taxon>
        <taxon>Saccharomycotina</taxon>
        <taxon>Saccharomycetes</taxon>
        <taxon>Saccharomycetales</taxon>
        <taxon>Saccharomycetaceae</taxon>
        <taxon>Saccharomyces</taxon>
    </lineage>
</organism>
<dbReference type="PANTHER" id="PTHR14042:SF24">
    <property type="entry name" value="PROTEIN DOPEY-1 HOMOLOG"/>
    <property type="match status" value="1"/>
</dbReference>
<evidence type="ECO:0000256" key="2">
    <source>
        <dbReference type="ARBA" id="ARBA00022448"/>
    </source>
</evidence>
<dbReference type="PANTHER" id="PTHR14042">
    <property type="entry name" value="DOPEY-RELATED"/>
    <property type="match status" value="1"/>
</dbReference>
<dbReference type="InterPro" id="IPR007249">
    <property type="entry name" value="DOP1_N"/>
</dbReference>
<dbReference type="RefSeq" id="XP_056081135.1">
    <property type="nucleotide sequence ID" value="XM_056226906.1"/>
</dbReference>
<comment type="subcellular location">
    <subcellularLocation>
        <location evidence="1">Golgi apparatus membrane</location>
        <topology evidence="1">Peripheral membrane protein</topology>
    </subcellularLocation>
</comment>
<dbReference type="Pfam" id="PF04118">
    <property type="entry name" value="Dopey_N"/>
    <property type="match status" value="1"/>
</dbReference>
<feature type="domain" description="DOP1 N-terminal" evidence="7">
    <location>
        <begin position="18"/>
        <end position="355"/>
    </location>
</feature>
<accession>A0AA35IW52</accession>
<evidence type="ECO:0000313" key="11">
    <source>
        <dbReference type="Proteomes" id="UP001161438"/>
    </source>
</evidence>
<evidence type="ECO:0000256" key="3">
    <source>
        <dbReference type="ARBA" id="ARBA00022927"/>
    </source>
</evidence>
<gene>
    <name evidence="10" type="primary">SMKI04G3590</name>
    <name evidence="10" type="ORF">SMKI_04G3590</name>
</gene>
<evidence type="ECO:0000259" key="7">
    <source>
        <dbReference type="Pfam" id="PF04118"/>
    </source>
</evidence>
<dbReference type="Pfam" id="PF24597">
    <property type="entry name" value="TPR_DOP1_M"/>
    <property type="match status" value="1"/>
</dbReference>
<dbReference type="GO" id="GO:0000139">
    <property type="term" value="C:Golgi membrane"/>
    <property type="evidence" value="ECO:0007669"/>
    <property type="project" value="UniProtKB-SubCell"/>
</dbReference>
<name>A0AA35IW52_SACMI</name>
<evidence type="ECO:0000256" key="4">
    <source>
        <dbReference type="ARBA" id="ARBA00023034"/>
    </source>
</evidence>
<feature type="domain" description="DOP1-like middle TPR" evidence="8">
    <location>
        <begin position="384"/>
        <end position="570"/>
    </location>
</feature>
<evidence type="ECO:0000259" key="8">
    <source>
        <dbReference type="Pfam" id="PF24597"/>
    </source>
</evidence>
<comment type="similarity">
    <text evidence="6">Belongs to the DOP1 family.</text>
</comment>
<protein>
    <recommendedName>
        <fullName evidence="12">Dop1p</fullName>
    </recommendedName>
</protein>
<keyword evidence="3" id="KW-0653">Protein transport</keyword>
<dbReference type="EMBL" id="OX365760">
    <property type="protein sequence ID" value="CAI4038020.1"/>
    <property type="molecule type" value="Genomic_DNA"/>
</dbReference>
<dbReference type="GO" id="GO:0005768">
    <property type="term" value="C:endosome"/>
    <property type="evidence" value="ECO:0007669"/>
    <property type="project" value="TreeGrafter"/>
</dbReference>
<sequence length="1699" mass="194619">MSLPLKPLTIDSNNKQLDSKQKKFRANVERALERFDSVTEWADYIASLGTLLKALQSWSPKFQNVRYYVPSPYQVSRRLTSSLSPALPAGVHQKTLEVYTYIFENIGLETLATECNIWIPGILPLMTYASMSVRSHLIELYDNYILQLPQTTLRLLIRPLISSLLPGIDDESSDFLPLTLKLIETLQENLVDDSLFWQTLFLVMTANKGRRLGGLIWLTRKFPSLNAVPHLINKVIKETEEDTSESGTSDSHLDRKKRKEEAFKILLPAAKDLVTPEPGLLIRCLVGCLEEENDILIKRGVLDLLLQRLRLDSPVLNVLITSEDKKLLIMSCCKTTLSKDMSLNRRIWNWLLGPTAGGILNSNNGNSMTDNTSTKAENEESNEYFTKYGLDVLLEGLNDLLIEEESVLTAFKMSMAVMDRWEIGSIVIPELFIPLLFSSEKFKGNEQIMKTARTFFDNVETNIIWGKLFQKLEDSKNLRILDFVLTNFNIGSDEEIIVRHLPLILLTLLALPFDNKNIQNIHRSQNFSLYNKLLSFIPERALLPLSHSKLNYEDDDMSCEKLLSKIRAFYGIVSNPSSTLEKDNAVERLPPFTTEDLTFWIAKLIHEKLLSSLSNLENINESSKLFITIFEKIPESEEFKGVSNSIWSDKKITQSIFEAIPKLCESDDDEKSKEIVGIVEIFSNYLYSRMDFIESMKLLKVVMMAVWRSLKDPHHQILGIKNLKTLNRFVPAKFIESALVYTFVEEDDISERLGVLDLLWTQLDSNTNLIRHPLELILGELFDDQNPFYLTVSKWILSIINSGSASRLFYILTDNILKATHFENETLDERDDLDMLTYKLQMLAYVLKTNNGRIRKVFSTELTSIKSLTIWKNEDVSTYKCLLLVMLMKFLNVKNNTHAKSIRSALILLDILLDGTEENFKDIVIFLLQMSSKYIAEEGIEPELIAVSLLDIVSKVLRLSHDNGIKLDIFDDNAAHLKYIDYLVTSVSNMKSPLIVTAYVKLLSESIVYFESSIFRMILPLSASLVQCVQRLFLLEKKEGGYYQPVALLLGGLEELLEISHGYLVTDEREGYFSGSNLKGDFIQSVVSNVFSSDSSNEESKIQGERDVILQSFRQVISCCLDIWYWAHSISGKSKDDSNLDVTNHNSYKFKFRSKKLLETLFLLEPLELLENLINIKPENVTVTLVHVLDGNKPAITIPHLLYGVIVRYNRTASVKFSNRDGSRASTTKLTKGEPSMLKRLSGESVISFLFRYVDSVENSAVEEFYGDFLLFFREVATNYNLYSEVSLSLLKFVALISEKVSKTQFGEQKRVRREISDVFFKYLPNAFINFTNLHRSHPDSFKDLEFVLWRIQYIVDDQVGGDKFNTTLSTIVNQCLTPYIKPKSEKTIPSYVLELAVVVAHLGSKVKSWRLLIAELFQNDKKLSVIGSSQIWEKIIYEWSIYTENKSKILNDLLLEIGSKRSSVTPTLITFNLGSDSEVEYKCQNLLKISYLLMISPNDAYLLQFSSLISCIFQYLVSKDIKLKGSCWILLRVLLLRFSESHFNDYWSMISYCLQTNLQEFYESLQIQSEVDSRTVLQVCKTLDLLLLLNMEGFTSTNEWIFVIDTINCVYKTNSFVALVDEIAEFKDYEITKADDLEMPTTLKDGLPLLRGVHKIERHTQLRNFFQNLSYVHYEEVYGLGTVDLYGCGEDLKKDILS</sequence>
<proteinExistence type="inferred from homology"/>
<dbReference type="InterPro" id="IPR040314">
    <property type="entry name" value="DOP1"/>
</dbReference>
<keyword evidence="5" id="KW-0472">Membrane</keyword>
<dbReference type="InterPro" id="IPR056457">
    <property type="entry name" value="DOP1_C"/>
</dbReference>
<keyword evidence="2" id="KW-0813">Transport</keyword>
<evidence type="ECO:0000256" key="6">
    <source>
        <dbReference type="ARBA" id="ARBA00046326"/>
    </source>
</evidence>
<feature type="domain" description="DOP1-like C-terminal" evidence="9">
    <location>
        <begin position="1249"/>
        <end position="1680"/>
    </location>
</feature>
<dbReference type="Proteomes" id="UP001161438">
    <property type="component" value="Chromosome 4"/>
</dbReference>
<dbReference type="Pfam" id="PF24598">
    <property type="entry name" value="DOP1_C"/>
    <property type="match status" value="1"/>
</dbReference>
<dbReference type="GO" id="GO:0006895">
    <property type="term" value="P:Golgi to endosome transport"/>
    <property type="evidence" value="ECO:0007669"/>
    <property type="project" value="InterPro"/>
</dbReference>
<dbReference type="GeneID" id="80917231"/>
<evidence type="ECO:0000256" key="5">
    <source>
        <dbReference type="ARBA" id="ARBA00023136"/>
    </source>
</evidence>
<evidence type="ECO:0000313" key="10">
    <source>
        <dbReference type="EMBL" id="CAI4038020.1"/>
    </source>
</evidence>
<keyword evidence="4" id="KW-0333">Golgi apparatus</keyword>
<evidence type="ECO:0000259" key="9">
    <source>
        <dbReference type="Pfam" id="PF24598"/>
    </source>
</evidence>
<reference evidence="10" key="1">
    <citation type="submission" date="2022-10" db="EMBL/GenBank/DDBJ databases">
        <authorList>
            <person name="Byrne P K."/>
        </authorList>
    </citation>
    <scope>NUCLEOTIDE SEQUENCE</scope>
    <source>
        <strain evidence="10">IFO1815</strain>
    </source>
</reference>
<dbReference type="GO" id="GO:0005802">
    <property type="term" value="C:trans-Golgi network"/>
    <property type="evidence" value="ECO:0007669"/>
    <property type="project" value="TreeGrafter"/>
</dbReference>
<evidence type="ECO:0008006" key="12">
    <source>
        <dbReference type="Google" id="ProtNLM"/>
    </source>
</evidence>
<dbReference type="InterPro" id="IPR056458">
    <property type="entry name" value="TPR_DOP1_M"/>
</dbReference>
<evidence type="ECO:0000256" key="1">
    <source>
        <dbReference type="ARBA" id="ARBA00004395"/>
    </source>
</evidence>